<dbReference type="EMBL" id="JAVYJV010000044">
    <property type="protein sequence ID" value="KAK4337248.1"/>
    <property type="molecule type" value="Genomic_DNA"/>
</dbReference>
<reference evidence="3" key="1">
    <citation type="submission" date="2023-12" db="EMBL/GenBank/DDBJ databases">
        <title>Genome assembly of Anisodus tanguticus.</title>
        <authorList>
            <person name="Wang Y.-J."/>
        </authorList>
    </citation>
    <scope>NUCLEOTIDE SEQUENCE</scope>
    <source>
        <strain evidence="3">KB-2021</strain>
        <tissue evidence="3">Leaf</tissue>
    </source>
</reference>
<keyword evidence="4" id="KW-1185">Reference proteome</keyword>
<accession>A0AAE1QR85</accession>
<feature type="compositionally biased region" description="Polar residues" evidence="1">
    <location>
        <begin position="279"/>
        <end position="289"/>
    </location>
</feature>
<gene>
    <name evidence="3" type="ORF">RND71_043717</name>
</gene>
<dbReference type="InterPro" id="IPR025733">
    <property type="entry name" value="PAPs_C"/>
</dbReference>
<evidence type="ECO:0000313" key="4">
    <source>
        <dbReference type="Proteomes" id="UP001291623"/>
    </source>
</evidence>
<dbReference type="PANTHER" id="PTHR45867:SF3">
    <property type="entry name" value="ACID PHOSPHATASE TYPE 7"/>
    <property type="match status" value="1"/>
</dbReference>
<protein>
    <recommendedName>
        <fullName evidence="2">Purple acid phosphatase C-terminal domain-containing protein</fullName>
    </recommendedName>
</protein>
<evidence type="ECO:0000259" key="2">
    <source>
        <dbReference type="Pfam" id="PF14008"/>
    </source>
</evidence>
<dbReference type="Proteomes" id="UP001291623">
    <property type="component" value="Unassembled WGS sequence"/>
</dbReference>
<dbReference type="PANTHER" id="PTHR45867">
    <property type="entry name" value="PURPLE ACID PHOSPHATASE"/>
    <property type="match status" value="1"/>
</dbReference>
<dbReference type="AlphaFoldDB" id="A0AAE1QR85"/>
<feature type="domain" description="Purple acid phosphatase C-terminal" evidence="2">
    <location>
        <begin position="88"/>
        <end position="133"/>
    </location>
</feature>
<dbReference type="SUPFAM" id="SSF56300">
    <property type="entry name" value="Metallo-dependent phosphatases"/>
    <property type="match status" value="1"/>
</dbReference>
<dbReference type="Pfam" id="PF14008">
    <property type="entry name" value="Metallophos_C"/>
    <property type="match status" value="1"/>
</dbReference>
<name>A0AAE1QR85_9SOLA</name>
<sequence>MILYIKKKVEGVRIANNFAPRIAVFGDLGVVNGQSIPRLQKYVHDGEFDAVIHNGDFAYNLDDENGYRGDEFMRQIEPFAAYVPYQTSGCQERVDSFVKDLPEWSAVRISDYGFARLHVLNASHVHIQQISDDQMDYNRYRNDLKKQMEDEMSRFEQEINRATYPQPTSQIQAKPLPAMFIPPQIQRQQQNRAQTSSSSFIIQSNQLSNAVLPMHGNYVNRLPVGKNQSLPILQQNRFPVMLPTQSFTSLNSNLNSSIQPSGLQPTPSYTVTPMGLPTNVHNVPNYTPATTSTGTKKSKSNDSKNKKQKKALRVAGGQTWEDPSLQEWGQDDFRIFCGDLGFQCYKFIDIKVTIFV</sequence>
<organism evidence="3 4">
    <name type="scientific">Anisodus tanguticus</name>
    <dbReference type="NCBI Taxonomy" id="243964"/>
    <lineage>
        <taxon>Eukaryota</taxon>
        <taxon>Viridiplantae</taxon>
        <taxon>Streptophyta</taxon>
        <taxon>Embryophyta</taxon>
        <taxon>Tracheophyta</taxon>
        <taxon>Spermatophyta</taxon>
        <taxon>Magnoliopsida</taxon>
        <taxon>eudicotyledons</taxon>
        <taxon>Gunneridae</taxon>
        <taxon>Pentapetalae</taxon>
        <taxon>asterids</taxon>
        <taxon>lamiids</taxon>
        <taxon>Solanales</taxon>
        <taxon>Solanaceae</taxon>
        <taxon>Solanoideae</taxon>
        <taxon>Hyoscyameae</taxon>
        <taxon>Anisodus</taxon>
    </lineage>
</organism>
<feature type="region of interest" description="Disordered" evidence="1">
    <location>
        <begin position="278"/>
        <end position="317"/>
    </location>
</feature>
<comment type="caution">
    <text evidence="3">The sequence shown here is derived from an EMBL/GenBank/DDBJ whole genome shotgun (WGS) entry which is preliminary data.</text>
</comment>
<evidence type="ECO:0000256" key="1">
    <source>
        <dbReference type="SAM" id="MobiDB-lite"/>
    </source>
</evidence>
<proteinExistence type="predicted"/>
<dbReference type="InterPro" id="IPR029052">
    <property type="entry name" value="Metallo-depent_PP-like"/>
</dbReference>
<dbReference type="Gene3D" id="3.60.21.10">
    <property type="match status" value="2"/>
</dbReference>
<evidence type="ECO:0000313" key="3">
    <source>
        <dbReference type="EMBL" id="KAK4337248.1"/>
    </source>
</evidence>